<dbReference type="SUPFAM" id="SSF53448">
    <property type="entry name" value="Nucleotide-diphospho-sugar transferases"/>
    <property type="match status" value="1"/>
</dbReference>
<evidence type="ECO:0000313" key="10">
    <source>
        <dbReference type="Proteomes" id="UP000053660"/>
    </source>
</evidence>
<evidence type="ECO:0000313" key="9">
    <source>
        <dbReference type="EMBL" id="KHJ82260.1"/>
    </source>
</evidence>
<evidence type="ECO:0000256" key="4">
    <source>
        <dbReference type="ARBA" id="ARBA00022679"/>
    </source>
</evidence>
<evidence type="ECO:0000256" key="2">
    <source>
        <dbReference type="ARBA" id="ARBA00004922"/>
    </source>
</evidence>
<keyword evidence="5" id="KW-0479">Metal-binding</keyword>
<dbReference type="InterPro" id="IPR001173">
    <property type="entry name" value="Glyco_trans_2-like"/>
</dbReference>
<feature type="domain" description="Glycosyltransferase 2-like" evidence="8">
    <location>
        <begin position="84"/>
        <end position="126"/>
    </location>
</feature>
<keyword evidence="3" id="KW-0328">Glycosyltransferase</keyword>
<dbReference type="PANTHER" id="PTHR11675">
    <property type="entry name" value="N-ACETYLGALACTOSAMINYLTRANSFERASE"/>
    <property type="match status" value="1"/>
</dbReference>
<protein>
    <recommendedName>
        <fullName evidence="8">Glycosyltransferase 2-like domain-containing protein</fullName>
    </recommendedName>
</protein>
<dbReference type="OrthoDB" id="6119243at2759"/>
<dbReference type="GO" id="GO:0006493">
    <property type="term" value="P:protein O-linked glycosylation"/>
    <property type="evidence" value="ECO:0007669"/>
    <property type="project" value="TreeGrafter"/>
</dbReference>
<dbReference type="Gene3D" id="3.90.550.10">
    <property type="entry name" value="Spore Coat Polysaccharide Biosynthesis Protein SpsA, Chain A"/>
    <property type="match status" value="1"/>
</dbReference>
<dbReference type="PANTHER" id="PTHR11675:SF68">
    <property type="entry name" value="N-ACETYLGALACTOSAMINYLTRANSFERASE 7"/>
    <property type="match status" value="1"/>
</dbReference>
<dbReference type="AlphaFoldDB" id="A0A0B1SGE5"/>
<proteinExistence type="predicted"/>
<dbReference type="EMBL" id="KN580877">
    <property type="protein sequence ID" value="KHJ82260.1"/>
    <property type="molecule type" value="Genomic_DNA"/>
</dbReference>
<evidence type="ECO:0000256" key="6">
    <source>
        <dbReference type="ARBA" id="ARBA00023157"/>
    </source>
</evidence>
<dbReference type="GO" id="GO:0005794">
    <property type="term" value="C:Golgi apparatus"/>
    <property type="evidence" value="ECO:0007669"/>
    <property type="project" value="TreeGrafter"/>
</dbReference>
<dbReference type="GO" id="GO:0046872">
    <property type="term" value="F:metal ion binding"/>
    <property type="evidence" value="ECO:0007669"/>
    <property type="project" value="UniProtKB-KW"/>
</dbReference>
<accession>A0A0B1SGE5</accession>
<evidence type="ECO:0000259" key="8">
    <source>
        <dbReference type="Pfam" id="PF00535"/>
    </source>
</evidence>
<keyword evidence="10" id="KW-1185">Reference proteome</keyword>
<evidence type="ECO:0000256" key="7">
    <source>
        <dbReference type="ARBA" id="ARBA00023211"/>
    </source>
</evidence>
<dbReference type="GO" id="GO:0004653">
    <property type="term" value="F:polypeptide N-acetylgalactosaminyltransferase activity"/>
    <property type="evidence" value="ECO:0007669"/>
    <property type="project" value="TreeGrafter"/>
</dbReference>
<evidence type="ECO:0000256" key="1">
    <source>
        <dbReference type="ARBA" id="ARBA00001936"/>
    </source>
</evidence>
<gene>
    <name evidence="9" type="ORF">OESDEN_18048</name>
</gene>
<evidence type="ECO:0000256" key="3">
    <source>
        <dbReference type="ARBA" id="ARBA00022676"/>
    </source>
</evidence>
<sequence>MNILSLSHCHLCVAVESLIFVLGERGEPVIISDAEGIRESKKAEQEFGFNTYVSDMISLNRTIPDIRMEECKHWNYPETLPTVSVVIVFHNEGWTPLLRTVHSVLLRSPPKLIKEIVMVDDYSDKGLAISLPQHCSL</sequence>
<keyword evidence="4" id="KW-0808">Transferase</keyword>
<comment type="cofactor">
    <cofactor evidence="1">
        <name>Mn(2+)</name>
        <dbReference type="ChEBI" id="CHEBI:29035"/>
    </cofactor>
</comment>
<keyword evidence="6" id="KW-1015">Disulfide bond</keyword>
<comment type="pathway">
    <text evidence="2">Protein modification; protein glycosylation.</text>
</comment>
<dbReference type="InterPro" id="IPR029044">
    <property type="entry name" value="Nucleotide-diphossugar_trans"/>
</dbReference>
<evidence type="ECO:0000256" key="5">
    <source>
        <dbReference type="ARBA" id="ARBA00022723"/>
    </source>
</evidence>
<reference evidence="9 10" key="1">
    <citation type="submission" date="2014-03" db="EMBL/GenBank/DDBJ databases">
        <title>Draft genome of the hookworm Oesophagostomum dentatum.</title>
        <authorList>
            <person name="Mitreva M."/>
        </authorList>
    </citation>
    <scope>NUCLEOTIDE SEQUENCE [LARGE SCALE GENOMIC DNA]</scope>
    <source>
        <strain evidence="9 10">OD-Hann</strain>
    </source>
</reference>
<name>A0A0B1SGE5_OESDE</name>
<dbReference type="Pfam" id="PF00535">
    <property type="entry name" value="Glycos_transf_2"/>
    <property type="match status" value="1"/>
</dbReference>
<keyword evidence="7" id="KW-0464">Manganese</keyword>
<dbReference type="Proteomes" id="UP000053660">
    <property type="component" value="Unassembled WGS sequence"/>
</dbReference>
<organism evidence="9 10">
    <name type="scientific">Oesophagostomum dentatum</name>
    <name type="common">Nodular worm</name>
    <dbReference type="NCBI Taxonomy" id="61180"/>
    <lineage>
        <taxon>Eukaryota</taxon>
        <taxon>Metazoa</taxon>
        <taxon>Ecdysozoa</taxon>
        <taxon>Nematoda</taxon>
        <taxon>Chromadorea</taxon>
        <taxon>Rhabditida</taxon>
        <taxon>Rhabditina</taxon>
        <taxon>Rhabditomorpha</taxon>
        <taxon>Strongyloidea</taxon>
        <taxon>Strongylidae</taxon>
        <taxon>Oesophagostomum</taxon>
    </lineage>
</organism>